<proteinExistence type="predicted"/>
<gene>
    <name evidence="1" type="ORF">EXE25_09745</name>
</gene>
<organism evidence="1 2">
    <name type="scientific">Acinetobacter bouvetii</name>
    <dbReference type="NCBI Taxonomy" id="202951"/>
    <lineage>
        <taxon>Bacteria</taxon>
        <taxon>Pseudomonadati</taxon>
        <taxon>Pseudomonadota</taxon>
        <taxon>Gammaproteobacteria</taxon>
        <taxon>Moraxellales</taxon>
        <taxon>Moraxellaceae</taxon>
        <taxon>Acinetobacter</taxon>
    </lineage>
</organism>
<dbReference type="AlphaFoldDB" id="A0A4Q7AX64"/>
<dbReference type="Gene3D" id="3.10.150.10">
    <property type="entry name" value="DNA Polymerase III, subunit A, domain 2"/>
    <property type="match status" value="1"/>
</dbReference>
<name>A0A4Q7AX64_9GAMM</name>
<comment type="caution">
    <text evidence="1">The sequence shown here is derived from an EMBL/GenBank/DDBJ whole genome shotgun (WGS) entry which is preliminary data.</text>
</comment>
<accession>A0A4Q7AX64</accession>
<protein>
    <recommendedName>
        <fullName evidence="3">DNA polymerase III beta sliding clamp central domain-containing protein</fullName>
    </recommendedName>
</protein>
<dbReference type="SUPFAM" id="SSF55979">
    <property type="entry name" value="DNA clamp"/>
    <property type="match status" value="1"/>
</dbReference>
<evidence type="ECO:0000313" key="2">
    <source>
        <dbReference type="Proteomes" id="UP000293483"/>
    </source>
</evidence>
<evidence type="ECO:0008006" key="3">
    <source>
        <dbReference type="Google" id="ProtNLM"/>
    </source>
</evidence>
<sequence>MENIEIEVPIQLLHASTICAAKKDIRFYLNGVAFSHGHIISCDGHRAIACPITGLDENVEFIIPTDAINSFLKKIPAKYRNISCVITFDPKTQSGKISSHPHQAHELFIGIDGKYPDWRRVFPRALPPSHEFKGSIPQFNWQYLVDFQKVHKILGGNGINVGFIAQSANEVAGIFFSGSVFENGGRFQEVKACLMPCRI</sequence>
<dbReference type="Proteomes" id="UP000293483">
    <property type="component" value="Unassembled WGS sequence"/>
</dbReference>
<evidence type="ECO:0000313" key="1">
    <source>
        <dbReference type="EMBL" id="RZG66529.1"/>
    </source>
</evidence>
<reference evidence="1 2" key="1">
    <citation type="submission" date="2019-02" db="EMBL/GenBank/DDBJ databases">
        <title>The Batch Genome Submission of Acinetobacter spp. strains.</title>
        <authorList>
            <person name="Qin J."/>
            <person name="Hu Y."/>
            <person name="Ye H."/>
            <person name="Wei L."/>
            <person name="Feng Y."/>
            <person name="Zong Z."/>
        </authorList>
    </citation>
    <scope>NUCLEOTIDE SEQUENCE [LARGE SCALE GENOMIC DNA]</scope>
    <source>
        <strain evidence="1 2">WCHABo060081</strain>
    </source>
</reference>
<dbReference type="EMBL" id="SGSU01000010">
    <property type="protein sequence ID" value="RZG66529.1"/>
    <property type="molecule type" value="Genomic_DNA"/>
</dbReference>
<dbReference type="InterPro" id="IPR046938">
    <property type="entry name" value="DNA_clamp_sf"/>
</dbReference>
<dbReference type="RefSeq" id="WP_130145881.1">
    <property type="nucleotide sequence ID" value="NZ_SGSU01000010.1"/>
</dbReference>